<sequence length="225" mass="23124">MSRRMQQIIIIVAAIALVIPFGAVGLAQVFGRSNGTTDASSATASATAQDTRPTVDPSSQPSPSPTSGPKLPTSAMTDQSDDGATSVGTYLLESYAYMMATGDTDGWMKVVDSNCEVCTSFLSNATQLHEQDGYQVGGEFTVKSASFDGAGDPPTSGTLTLEVTQKDATIVDDPNKQAQDVDGFSGEMQMKLNWDGKQWKVGDMSITGADGATATGASDGGGAAG</sequence>
<evidence type="ECO:0000256" key="1">
    <source>
        <dbReference type="SAM" id="MobiDB-lite"/>
    </source>
</evidence>
<evidence type="ECO:0000313" key="4">
    <source>
        <dbReference type="Proteomes" id="UP000612352"/>
    </source>
</evidence>
<dbReference type="InterPro" id="IPR046281">
    <property type="entry name" value="DUF6318"/>
</dbReference>
<name>A0ABS1BA39_9MICO</name>
<feature type="compositionally biased region" description="Polar residues" evidence="1">
    <location>
        <begin position="74"/>
        <end position="83"/>
    </location>
</feature>
<evidence type="ECO:0000259" key="2">
    <source>
        <dbReference type="Pfam" id="PF19843"/>
    </source>
</evidence>
<organism evidence="3 4">
    <name type="scientific">Brachybacterium halotolerans</name>
    <dbReference type="NCBI Taxonomy" id="2795215"/>
    <lineage>
        <taxon>Bacteria</taxon>
        <taxon>Bacillati</taxon>
        <taxon>Actinomycetota</taxon>
        <taxon>Actinomycetes</taxon>
        <taxon>Micrococcales</taxon>
        <taxon>Dermabacteraceae</taxon>
        <taxon>Brachybacterium</taxon>
    </lineage>
</organism>
<protein>
    <recommendedName>
        <fullName evidence="2">DUF6318 domain-containing protein</fullName>
    </recommendedName>
</protein>
<feature type="domain" description="DUF6318" evidence="2">
    <location>
        <begin position="69"/>
        <end position="202"/>
    </location>
</feature>
<dbReference type="EMBL" id="JAEDAJ010000002">
    <property type="protein sequence ID" value="MBK0330820.1"/>
    <property type="molecule type" value="Genomic_DNA"/>
</dbReference>
<comment type="caution">
    <text evidence="3">The sequence shown here is derived from an EMBL/GenBank/DDBJ whole genome shotgun (WGS) entry which is preliminary data.</text>
</comment>
<dbReference type="RefSeq" id="WP_200501472.1">
    <property type="nucleotide sequence ID" value="NZ_JAEDAJ010000002.1"/>
</dbReference>
<dbReference type="Pfam" id="PF19843">
    <property type="entry name" value="DUF6318"/>
    <property type="match status" value="1"/>
</dbReference>
<evidence type="ECO:0000313" key="3">
    <source>
        <dbReference type="EMBL" id="MBK0330820.1"/>
    </source>
</evidence>
<dbReference type="Proteomes" id="UP000612352">
    <property type="component" value="Unassembled WGS sequence"/>
</dbReference>
<keyword evidence="4" id="KW-1185">Reference proteome</keyword>
<proteinExistence type="predicted"/>
<feature type="region of interest" description="Disordered" evidence="1">
    <location>
        <begin position="37"/>
        <end position="83"/>
    </location>
</feature>
<feature type="compositionally biased region" description="Low complexity" evidence="1">
    <location>
        <begin position="37"/>
        <end position="59"/>
    </location>
</feature>
<reference evidence="3 4" key="1">
    <citation type="submission" date="2020-12" db="EMBL/GenBank/DDBJ databases">
        <title>Brachybacterium sp. MASK1Z-5, whole genome shotgun sequence.</title>
        <authorList>
            <person name="Tuo L."/>
        </authorList>
    </citation>
    <scope>NUCLEOTIDE SEQUENCE [LARGE SCALE GENOMIC DNA]</scope>
    <source>
        <strain evidence="3 4">MASK1Z-5</strain>
    </source>
</reference>
<gene>
    <name evidence="3" type="ORF">I8D64_05330</name>
</gene>
<accession>A0ABS1BA39</accession>